<evidence type="ECO:0000313" key="2">
    <source>
        <dbReference type="Proteomes" id="UP001381693"/>
    </source>
</evidence>
<evidence type="ECO:0000313" key="1">
    <source>
        <dbReference type="EMBL" id="KAK7021785.1"/>
    </source>
</evidence>
<gene>
    <name evidence="1" type="ORF">SK128_001283</name>
</gene>
<reference evidence="1 2" key="1">
    <citation type="submission" date="2023-11" db="EMBL/GenBank/DDBJ databases">
        <title>Halocaridina rubra genome assembly.</title>
        <authorList>
            <person name="Smith C."/>
        </authorList>
    </citation>
    <scope>NUCLEOTIDE SEQUENCE [LARGE SCALE GENOMIC DNA]</scope>
    <source>
        <strain evidence="1">EP-1</strain>
        <tissue evidence="1">Whole</tissue>
    </source>
</reference>
<protein>
    <submittedName>
        <fullName evidence="1">Uncharacterized protein</fullName>
    </submittedName>
</protein>
<proteinExistence type="predicted"/>
<organism evidence="1 2">
    <name type="scientific">Halocaridina rubra</name>
    <name type="common">Hawaiian red shrimp</name>
    <dbReference type="NCBI Taxonomy" id="373956"/>
    <lineage>
        <taxon>Eukaryota</taxon>
        <taxon>Metazoa</taxon>
        <taxon>Ecdysozoa</taxon>
        <taxon>Arthropoda</taxon>
        <taxon>Crustacea</taxon>
        <taxon>Multicrustacea</taxon>
        <taxon>Malacostraca</taxon>
        <taxon>Eumalacostraca</taxon>
        <taxon>Eucarida</taxon>
        <taxon>Decapoda</taxon>
        <taxon>Pleocyemata</taxon>
        <taxon>Caridea</taxon>
        <taxon>Atyoidea</taxon>
        <taxon>Atyidae</taxon>
        <taxon>Halocaridina</taxon>
    </lineage>
</organism>
<dbReference type="EMBL" id="JAXCGZ010022882">
    <property type="protein sequence ID" value="KAK7021785.1"/>
    <property type="molecule type" value="Genomic_DNA"/>
</dbReference>
<dbReference type="AlphaFoldDB" id="A0AAN8ZY08"/>
<keyword evidence="2" id="KW-1185">Reference proteome</keyword>
<sequence length="67" mass="7364">MRVFFQQDTSGCGRENSLCAFISEITGQAITVRCCGALECLFTGQSYTCTDPKTLDVDDMSSSDFDF</sequence>
<accession>A0AAN8ZY08</accession>
<dbReference type="Proteomes" id="UP001381693">
    <property type="component" value="Unassembled WGS sequence"/>
</dbReference>
<name>A0AAN8ZY08_HALRR</name>
<comment type="caution">
    <text evidence="1">The sequence shown here is derived from an EMBL/GenBank/DDBJ whole genome shotgun (WGS) entry which is preliminary data.</text>
</comment>